<accession>A0A8J2VJK6</accession>
<gene>
    <name evidence="4" type="primary">cotF</name>
    <name evidence="4" type="ORF">GCM10011571_34110</name>
</gene>
<dbReference type="RefSeq" id="WP_188649081.1">
    <property type="nucleotide sequence ID" value="NZ_BMHQ01000020.1"/>
</dbReference>
<evidence type="ECO:0000313" key="5">
    <source>
        <dbReference type="Proteomes" id="UP000625210"/>
    </source>
</evidence>
<dbReference type="PANTHER" id="PTHR39183">
    <property type="entry name" value="SPORE COAT PROTEIN F-LIKE PROTEIN YHCQ"/>
    <property type="match status" value="1"/>
</dbReference>
<reference evidence="4" key="2">
    <citation type="submission" date="2020-09" db="EMBL/GenBank/DDBJ databases">
        <authorList>
            <person name="Sun Q."/>
            <person name="Zhou Y."/>
        </authorList>
    </citation>
    <scope>NUCLEOTIDE SEQUENCE</scope>
    <source>
        <strain evidence="4">CGMCC 1.15179</strain>
    </source>
</reference>
<dbReference type="AlphaFoldDB" id="A0A8J2VJK6"/>
<evidence type="ECO:0000313" key="4">
    <source>
        <dbReference type="EMBL" id="GGE29144.1"/>
    </source>
</evidence>
<dbReference type="Gene3D" id="1.20.1260.10">
    <property type="match status" value="1"/>
</dbReference>
<organism evidence="4 5">
    <name type="scientific">Marinithermofilum abyssi</name>
    <dbReference type="NCBI Taxonomy" id="1571185"/>
    <lineage>
        <taxon>Bacteria</taxon>
        <taxon>Bacillati</taxon>
        <taxon>Bacillota</taxon>
        <taxon>Bacilli</taxon>
        <taxon>Bacillales</taxon>
        <taxon>Thermoactinomycetaceae</taxon>
        <taxon>Marinithermofilum</taxon>
    </lineage>
</organism>
<proteinExistence type="inferred from homology"/>
<evidence type="ECO:0000256" key="1">
    <source>
        <dbReference type="ARBA" id="ARBA00022969"/>
    </source>
</evidence>
<dbReference type="Proteomes" id="UP000625210">
    <property type="component" value="Unassembled WGS sequence"/>
</dbReference>
<reference evidence="4" key="1">
    <citation type="journal article" date="2014" name="Int. J. Syst. Evol. Microbiol.">
        <title>Complete genome sequence of Corynebacterium casei LMG S-19264T (=DSM 44701T), isolated from a smear-ripened cheese.</title>
        <authorList>
            <consortium name="US DOE Joint Genome Institute (JGI-PGF)"/>
            <person name="Walter F."/>
            <person name="Albersmeier A."/>
            <person name="Kalinowski J."/>
            <person name="Ruckert C."/>
        </authorList>
    </citation>
    <scope>NUCLEOTIDE SEQUENCE</scope>
    <source>
        <strain evidence="4">CGMCC 1.15179</strain>
    </source>
</reference>
<dbReference type="GO" id="GO:0030435">
    <property type="term" value="P:sporulation resulting in formation of a cellular spore"/>
    <property type="evidence" value="ECO:0007669"/>
    <property type="project" value="UniProtKB-KW"/>
</dbReference>
<comment type="caution">
    <text evidence="4">The sequence shown here is derived from an EMBL/GenBank/DDBJ whole genome shotgun (WGS) entry which is preliminary data.</text>
</comment>
<dbReference type="InterPro" id="IPR012851">
    <property type="entry name" value="Spore_coat_CotF-like"/>
</dbReference>
<evidence type="ECO:0000256" key="3">
    <source>
        <dbReference type="ARBA" id="ARBA00024344"/>
    </source>
</evidence>
<keyword evidence="1" id="KW-0749">Sporulation</keyword>
<comment type="similarity">
    <text evidence="3">Belongs to the CotF family.</text>
</comment>
<evidence type="ECO:0000256" key="2">
    <source>
        <dbReference type="ARBA" id="ARBA00024325"/>
    </source>
</evidence>
<protein>
    <submittedName>
        <fullName evidence="4">Spore coat protein</fullName>
    </submittedName>
</protein>
<keyword evidence="5" id="KW-1185">Reference proteome</keyword>
<dbReference type="EMBL" id="BMHQ01000020">
    <property type="protein sequence ID" value="GGE29144.1"/>
    <property type="molecule type" value="Genomic_DNA"/>
</dbReference>
<dbReference type="PANTHER" id="PTHR39183:SF1">
    <property type="entry name" value="SPORE COAT PROTEIN F-LIKE PROTEIN YHCQ"/>
    <property type="match status" value="1"/>
</dbReference>
<dbReference type="InterPro" id="IPR012347">
    <property type="entry name" value="Ferritin-like"/>
</dbReference>
<keyword evidence="4" id="KW-0167">Capsid protein</keyword>
<comment type="subcellular location">
    <subcellularLocation>
        <location evidence="2">Spore coat</location>
    </subcellularLocation>
</comment>
<keyword evidence="4" id="KW-0946">Virion</keyword>
<sequence>MRLAWHETLELHELVASQAHGLTKLKKSIRLIPDPELQKIYRFWIQSLQNNLQELLPFYRKAPQVSEKKEVETDTETHAPDVAFYAGELLGLAKSSVRNYAAAITETATPQLRQVLTRRLIGAIQGHGKIFYYMYKRSLYPAYDLNQLLAGDVRNAIKALSMPY</sequence>
<name>A0A8J2VJK6_9BACL</name>
<dbReference type="Pfam" id="PF07875">
    <property type="entry name" value="Coat_F"/>
    <property type="match status" value="1"/>
</dbReference>